<name>A0A2H0TLR4_9BACT</name>
<proteinExistence type="predicted"/>
<accession>A0A2H0TLR4</accession>
<gene>
    <name evidence="1" type="ORF">COV26_00230</name>
</gene>
<reference evidence="2" key="1">
    <citation type="submission" date="2017-09" db="EMBL/GenBank/DDBJ databases">
        <title>Depth-based differentiation of microbial function through sediment-hosted aquifers and enrichment of novel symbionts in the deep terrestrial subsurface.</title>
        <authorList>
            <person name="Probst A.J."/>
            <person name="Ladd B."/>
            <person name="Jarett J.K."/>
            <person name="Geller-Mcgrath D.E."/>
            <person name="Sieber C.M.K."/>
            <person name="Emerson J.B."/>
            <person name="Anantharaman K."/>
            <person name="Thomas B.C."/>
            <person name="Malmstrom R."/>
            <person name="Stieglmeier M."/>
            <person name="Klingl A."/>
            <person name="Woyke T."/>
            <person name="Ryan C.M."/>
            <person name="Banfield J.F."/>
        </authorList>
    </citation>
    <scope>NUCLEOTIDE SEQUENCE [LARGE SCALE GENOMIC DNA]</scope>
</reference>
<sequence>MAQIVELKIKNPKNIYQELAVALCPHRNKLTGSMLFIVEGTRKNPIIGLRYPGRKLRKRSLKKPNKNSALWANLYDFEVVPFKNKKEINTQKF</sequence>
<protein>
    <submittedName>
        <fullName evidence="1">Uncharacterized protein</fullName>
    </submittedName>
</protein>
<evidence type="ECO:0000313" key="1">
    <source>
        <dbReference type="EMBL" id="PIR73102.1"/>
    </source>
</evidence>
<evidence type="ECO:0000313" key="2">
    <source>
        <dbReference type="Proteomes" id="UP000228508"/>
    </source>
</evidence>
<organism evidence="1 2">
    <name type="scientific">Candidatus Nealsonbacteria bacterium CG10_big_fil_rev_8_21_14_0_10_36_23</name>
    <dbReference type="NCBI Taxonomy" id="1974709"/>
    <lineage>
        <taxon>Bacteria</taxon>
        <taxon>Candidatus Nealsoniibacteriota</taxon>
    </lineage>
</organism>
<feature type="non-terminal residue" evidence="1">
    <location>
        <position position="93"/>
    </location>
</feature>
<dbReference type="Proteomes" id="UP000228508">
    <property type="component" value="Unassembled WGS sequence"/>
</dbReference>
<comment type="caution">
    <text evidence="1">The sequence shown here is derived from an EMBL/GenBank/DDBJ whole genome shotgun (WGS) entry which is preliminary data.</text>
</comment>
<dbReference type="EMBL" id="PFCH01000005">
    <property type="protein sequence ID" value="PIR73102.1"/>
    <property type="molecule type" value="Genomic_DNA"/>
</dbReference>
<dbReference type="AlphaFoldDB" id="A0A2H0TLR4"/>